<evidence type="ECO:0000256" key="2">
    <source>
        <dbReference type="ARBA" id="ARBA00022741"/>
    </source>
</evidence>
<accession>A0A382K2K1</accession>
<dbReference type="Gene3D" id="3.40.1190.10">
    <property type="entry name" value="Mur-like, catalytic domain"/>
    <property type="match status" value="1"/>
</dbReference>
<keyword evidence="2" id="KW-0547">Nucleotide-binding</keyword>
<reference evidence="6" key="1">
    <citation type="submission" date="2018-05" db="EMBL/GenBank/DDBJ databases">
        <authorList>
            <person name="Lanie J.A."/>
            <person name="Ng W.-L."/>
            <person name="Kazmierczak K.M."/>
            <person name="Andrzejewski T.M."/>
            <person name="Davidsen T.M."/>
            <person name="Wayne K.J."/>
            <person name="Tettelin H."/>
            <person name="Glass J.I."/>
            <person name="Rusch D."/>
            <person name="Podicherti R."/>
            <person name="Tsui H.-C.T."/>
            <person name="Winkler M.E."/>
        </authorList>
    </citation>
    <scope>NUCLEOTIDE SEQUENCE</scope>
</reference>
<dbReference type="InterPro" id="IPR000713">
    <property type="entry name" value="Mur_ligase_N"/>
</dbReference>
<keyword evidence="1" id="KW-0436">Ligase</keyword>
<dbReference type="Gene3D" id="3.40.1390.10">
    <property type="entry name" value="MurE/MurF, N-terminal domain"/>
    <property type="match status" value="1"/>
</dbReference>
<keyword evidence="3" id="KW-0067">ATP-binding</keyword>
<protein>
    <recommendedName>
        <fullName evidence="7">Mur ligase central domain-containing protein</fullName>
    </recommendedName>
</protein>
<dbReference type="InterPro" id="IPR051046">
    <property type="entry name" value="MurCDEF_CellWall_CoF430Synth"/>
</dbReference>
<dbReference type="SUPFAM" id="SSF63418">
    <property type="entry name" value="MurE/MurF N-terminal domain"/>
    <property type="match status" value="1"/>
</dbReference>
<dbReference type="GO" id="GO:0016881">
    <property type="term" value="F:acid-amino acid ligase activity"/>
    <property type="evidence" value="ECO:0007669"/>
    <property type="project" value="InterPro"/>
</dbReference>
<proteinExistence type="predicted"/>
<name>A0A382K2K1_9ZZZZ</name>
<dbReference type="PANTHER" id="PTHR43024:SF1">
    <property type="entry name" value="UDP-N-ACETYLMURAMOYL-TRIPEPTIDE--D-ALANYL-D-ALANINE LIGASE"/>
    <property type="match status" value="1"/>
</dbReference>
<dbReference type="EMBL" id="UINC01077098">
    <property type="protein sequence ID" value="SVC16901.1"/>
    <property type="molecule type" value="Genomic_DNA"/>
</dbReference>
<dbReference type="AlphaFoldDB" id="A0A382K2K1"/>
<dbReference type="InterPro" id="IPR035911">
    <property type="entry name" value="MurE/MurF_N"/>
</dbReference>
<evidence type="ECO:0000256" key="3">
    <source>
        <dbReference type="ARBA" id="ARBA00022840"/>
    </source>
</evidence>
<dbReference type="Pfam" id="PF08245">
    <property type="entry name" value="Mur_ligase_M"/>
    <property type="match status" value="1"/>
</dbReference>
<evidence type="ECO:0000259" key="5">
    <source>
        <dbReference type="Pfam" id="PF08245"/>
    </source>
</evidence>
<dbReference type="InterPro" id="IPR036565">
    <property type="entry name" value="Mur-like_cat_sf"/>
</dbReference>
<gene>
    <name evidence="6" type="ORF">METZ01_LOCUS269755</name>
</gene>
<evidence type="ECO:0000256" key="1">
    <source>
        <dbReference type="ARBA" id="ARBA00022598"/>
    </source>
</evidence>
<dbReference type="InterPro" id="IPR013221">
    <property type="entry name" value="Mur_ligase_cen"/>
</dbReference>
<feature type="domain" description="Mur ligase N-terminal catalytic" evidence="4">
    <location>
        <begin position="29"/>
        <end position="98"/>
    </location>
</feature>
<dbReference type="GO" id="GO:0005524">
    <property type="term" value="F:ATP binding"/>
    <property type="evidence" value="ECO:0007669"/>
    <property type="project" value="UniProtKB-KW"/>
</dbReference>
<feature type="domain" description="Mur ligase central" evidence="5">
    <location>
        <begin position="114"/>
        <end position="301"/>
    </location>
</feature>
<evidence type="ECO:0000259" key="4">
    <source>
        <dbReference type="Pfam" id="PF01225"/>
    </source>
</evidence>
<feature type="non-terminal residue" evidence="6">
    <location>
        <position position="330"/>
    </location>
</feature>
<sequence>MEERVPLSFGDLARVVDGRIVGSSAAALIDGVSIDSRTLRSGDLFVAIRGDRFDGHRFVNEAVAAGAVGALVSDESALEPSSVAVGVVVDDTLRALQVLSQHVRRASGARVVAITGSVGKTTTKELTAEALGARYRVFRSHGNFNNHIGVPLSLLELRTRPEVAVIEFGMSASGEIRRLVEIAEPDLRVWTNVAEVHGEFFQSIEAIADAKAEILEGATKETVTVANGDDHRVMGRVVGVPGRLATFGASVDADVMATDVDDLGLDGTRAAVRTPVGSMSVTTPLLGRGNLANVLAAVTVALQLQISPTEAAARVAAVGAPPGRGQIHRL</sequence>
<evidence type="ECO:0000313" key="6">
    <source>
        <dbReference type="EMBL" id="SVC16901.1"/>
    </source>
</evidence>
<dbReference type="SUPFAM" id="SSF53623">
    <property type="entry name" value="MurD-like peptide ligases, catalytic domain"/>
    <property type="match status" value="1"/>
</dbReference>
<dbReference type="Pfam" id="PF01225">
    <property type="entry name" value="Mur_ligase"/>
    <property type="match status" value="1"/>
</dbReference>
<dbReference type="PANTHER" id="PTHR43024">
    <property type="entry name" value="UDP-N-ACETYLMURAMOYL-TRIPEPTIDE--D-ALANYL-D-ALANINE LIGASE"/>
    <property type="match status" value="1"/>
</dbReference>
<organism evidence="6">
    <name type="scientific">marine metagenome</name>
    <dbReference type="NCBI Taxonomy" id="408172"/>
    <lineage>
        <taxon>unclassified sequences</taxon>
        <taxon>metagenomes</taxon>
        <taxon>ecological metagenomes</taxon>
    </lineage>
</organism>
<evidence type="ECO:0008006" key="7">
    <source>
        <dbReference type="Google" id="ProtNLM"/>
    </source>
</evidence>